<feature type="region of interest" description="Disordered" evidence="1">
    <location>
        <begin position="207"/>
        <end position="228"/>
    </location>
</feature>
<dbReference type="AlphaFoldDB" id="A0A8C5PJH9"/>
<feature type="region of interest" description="Disordered" evidence="1">
    <location>
        <begin position="107"/>
        <end position="129"/>
    </location>
</feature>
<organism evidence="2 3">
    <name type="scientific">Leptobrachium leishanense</name>
    <name type="common">Leishan spiny toad</name>
    <dbReference type="NCBI Taxonomy" id="445787"/>
    <lineage>
        <taxon>Eukaryota</taxon>
        <taxon>Metazoa</taxon>
        <taxon>Chordata</taxon>
        <taxon>Craniata</taxon>
        <taxon>Vertebrata</taxon>
        <taxon>Euteleostomi</taxon>
        <taxon>Amphibia</taxon>
        <taxon>Batrachia</taxon>
        <taxon>Anura</taxon>
        <taxon>Pelobatoidea</taxon>
        <taxon>Megophryidae</taxon>
        <taxon>Leptobrachium</taxon>
    </lineage>
</organism>
<accession>A0A8C5PJH9</accession>
<reference evidence="2" key="1">
    <citation type="submission" date="2025-08" db="UniProtKB">
        <authorList>
            <consortium name="Ensembl"/>
        </authorList>
    </citation>
    <scope>IDENTIFICATION</scope>
</reference>
<feature type="compositionally biased region" description="Basic and acidic residues" evidence="1">
    <location>
        <begin position="410"/>
        <end position="431"/>
    </location>
</feature>
<feature type="region of interest" description="Disordered" evidence="1">
    <location>
        <begin position="168"/>
        <end position="194"/>
    </location>
</feature>
<evidence type="ECO:0000313" key="3">
    <source>
        <dbReference type="Proteomes" id="UP000694569"/>
    </source>
</evidence>
<gene>
    <name evidence="2" type="primary">RUSC1</name>
</gene>
<dbReference type="OrthoDB" id="9884296at2759"/>
<name>A0A8C5PJH9_9ANUR</name>
<dbReference type="GeneTree" id="ENSGT00900000141033"/>
<feature type="compositionally biased region" description="Polar residues" evidence="1">
    <location>
        <begin position="207"/>
        <end position="216"/>
    </location>
</feature>
<reference evidence="2" key="2">
    <citation type="submission" date="2025-09" db="UniProtKB">
        <authorList>
            <consortium name="Ensembl"/>
        </authorList>
    </citation>
    <scope>IDENTIFICATION</scope>
</reference>
<dbReference type="Ensembl" id="ENSLLET00000024579.1">
    <property type="protein sequence ID" value="ENSLLEP00000023673.1"/>
    <property type="gene ID" value="ENSLLEG00000014810.1"/>
</dbReference>
<feature type="region of interest" description="Disordered" evidence="1">
    <location>
        <begin position="618"/>
        <end position="639"/>
    </location>
</feature>
<dbReference type="Proteomes" id="UP000694569">
    <property type="component" value="Unplaced"/>
</dbReference>
<dbReference type="InterPro" id="IPR047343">
    <property type="entry name" value="RUSC1_2"/>
</dbReference>
<proteinExistence type="predicted"/>
<dbReference type="PANTHER" id="PTHR15591">
    <property type="entry name" value="RUN AND SH3 DOMAIN CONTAINING"/>
    <property type="match status" value="1"/>
</dbReference>
<protein>
    <submittedName>
        <fullName evidence="2">RUN and SH3 domain containing 1</fullName>
    </submittedName>
</protein>
<evidence type="ECO:0000313" key="2">
    <source>
        <dbReference type="Ensembl" id="ENSLLEP00000023673.1"/>
    </source>
</evidence>
<feature type="region of interest" description="Disordered" evidence="1">
    <location>
        <begin position="408"/>
        <end position="431"/>
    </location>
</feature>
<sequence length="639" mass="69943">MLAPRNALVSNLNYVHLQHVSLGVHLSLRPELMENSITKDPGKGVTGHHHLWKDIADSVEVDANSNDPSIPCQCCDKHSEHMSPCLENSEDNLEANICEELPSPFDLPSSPLSASSPSSNSSSSSDFTLDESPASMYYKEFVEDGLETPDQQPDIIPLDAAMENSLSHETNNPTILPPPSTPEESKTHSTATTTSIEKGHATTLDANCNDVSGLQPSPSPPTSGCLSCDEDAIQRTETLDNTSKSTEIQEVTHSTWPFLEDDELLPGLVLHGHVNTQSPRKTITSFNELAQKRRRGSGVGPSQQTKKDKSDWLIVFSPDSENPPVNELTATAFYQGAHEQYNLSLAAGKEVTTFREMKYRSTLSKQSAQQAKFQTSGNMGPQKTACVENEFPHLSDREMWLEIPRTVENGSHHPNENGSHRQKEKEQRGEDMAGLPYHYAQEIRPLQSGTRREHMEAADGRVQDLWSASGYTVPMSNTGIRSPRGAYIQSTFNGSHPLAKKGEKWVRGKADGGDKKFREGSVFGPQAIPSHLLIQLPTNHRLIFPPVSLSPPSLAMPSATALLPCSPCAVLQTLPARMSPVGALSPPHRGFLHLLNTHDMSVLQSPLFPRIRTLTRVSPEREPACTPHLDTPSTGLGAF</sequence>
<keyword evidence="3" id="KW-1185">Reference proteome</keyword>
<evidence type="ECO:0000256" key="1">
    <source>
        <dbReference type="SAM" id="MobiDB-lite"/>
    </source>
</evidence>
<dbReference type="PANTHER" id="PTHR15591:SF11">
    <property type="entry name" value="AP-4 COMPLEX ACCESSORY SUBUNIT RUSC1"/>
    <property type="match status" value="1"/>
</dbReference>
<dbReference type="GO" id="GO:0031410">
    <property type="term" value="C:cytoplasmic vesicle"/>
    <property type="evidence" value="ECO:0007669"/>
    <property type="project" value="TreeGrafter"/>
</dbReference>